<evidence type="ECO:0000313" key="2">
    <source>
        <dbReference type="EMBL" id="CAS01098.1"/>
    </source>
</evidence>
<evidence type="ECO:0000313" key="4">
    <source>
        <dbReference type="WormBase" id="CBG26548"/>
    </source>
</evidence>
<dbReference type="KEGG" id="cbr:CBG_26548"/>
<feature type="region of interest" description="Disordered" evidence="1">
    <location>
        <begin position="1"/>
        <end position="69"/>
    </location>
</feature>
<evidence type="ECO:0000256" key="1">
    <source>
        <dbReference type="SAM" id="MobiDB-lite"/>
    </source>
</evidence>
<sequence length="69" mass="7924">MSDNDSDDQQVATCDDDNQVSSGSSNVSIPSDADEYDYSKIEDETEKITDNSYDYESHKEEKIHYVRKH</sequence>
<reference evidence="2 3" key="2">
    <citation type="journal article" date="2011" name="PLoS Genet.">
        <title>Caenorhabditis briggsae recombinant inbred line genotypes reveal inter-strain incompatibility and the evolution of recombination.</title>
        <authorList>
            <person name="Ross J.A."/>
            <person name="Koboldt D.C."/>
            <person name="Staisch J.E."/>
            <person name="Chamberlin H.M."/>
            <person name="Gupta B.P."/>
            <person name="Miller R.D."/>
            <person name="Baird S.E."/>
            <person name="Haag E.S."/>
        </authorList>
    </citation>
    <scope>NUCLEOTIDE SEQUENCE [LARGE SCALE GENOMIC DNA]</scope>
    <source>
        <strain evidence="2 3">AF16</strain>
    </source>
</reference>
<dbReference type="EMBL" id="HE601309">
    <property type="protein sequence ID" value="CAS01098.1"/>
    <property type="molecule type" value="Genomic_DNA"/>
</dbReference>
<dbReference type="HOGENOM" id="CLU_2778154_0_0_1"/>
<gene>
    <name evidence="2 4" type="ORF">CBG26548</name>
    <name evidence="2" type="ORF">CBG_26548</name>
</gene>
<dbReference type="RefSeq" id="XP_045100655.1">
    <property type="nucleotide sequence ID" value="XM_045236282.1"/>
</dbReference>
<dbReference type="Proteomes" id="UP000008549">
    <property type="component" value="Unassembled WGS sequence"/>
</dbReference>
<name>B6IE34_CAEBR</name>
<evidence type="ECO:0000313" key="3">
    <source>
        <dbReference type="Proteomes" id="UP000008549"/>
    </source>
</evidence>
<dbReference type="GeneID" id="68918026"/>
<keyword evidence="3" id="KW-1185">Reference proteome</keyword>
<dbReference type="AlphaFoldDB" id="B6IE34"/>
<feature type="compositionally biased region" description="Low complexity" evidence="1">
    <location>
        <begin position="19"/>
        <end position="31"/>
    </location>
</feature>
<dbReference type="WormBase" id="CBG26548">
    <property type="protein sequence ID" value="CBP26265"/>
    <property type="gene ID" value="WBGene00087962"/>
</dbReference>
<dbReference type="CTD" id="68918026"/>
<feature type="compositionally biased region" description="Basic and acidic residues" evidence="1">
    <location>
        <begin position="37"/>
        <end position="69"/>
    </location>
</feature>
<reference evidence="2 3" key="1">
    <citation type="journal article" date="2003" name="PLoS Biol.">
        <title>The genome sequence of Caenorhabditis briggsae: a platform for comparative genomics.</title>
        <authorList>
            <person name="Stein L.D."/>
            <person name="Bao Z."/>
            <person name="Blasiar D."/>
            <person name="Blumenthal T."/>
            <person name="Brent M.R."/>
            <person name="Chen N."/>
            <person name="Chinwalla A."/>
            <person name="Clarke L."/>
            <person name="Clee C."/>
            <person name="Coghlan A."/>
            <person name="Coulson A."/>
            <person name="D'Eustachio P."/>
            <person name="Fitch D.H."/>
            <person name="Fulton L.A."/>
            <person name="Fulton R.E."/>
            <person name="Griffiths-Jones S."/>
            <person name="Harris T.W."/>
            <person name="Hillier L.W."/>
            <person name="Kamath R."/>
            <person name="Kuwabara P.E."/>
            <person name="Mardis E.R."/>
            <person name="Marra M.A."/>
            <person name="Miner T.L."/>
            <person name="Minx P."/>
            <person name="Mullikin J.C."/>
            <person name="Plumb R.W."/>
            <person name="Rogers J."/>
            <person name="Schein J.E."/>
            <person name="Sohrmann M."/>
            <person name="Spieth J."/>
            <person name="Stajich J.E."/>
            <person name="Wei C."/>
            <person name="Willey D."/>
            <person name="Wilson R.K."/>
            <person name="Durbin R."/>
            <person name="Waterston R.H."/>
        </authorList>
    </citation>
    <scope>NUCLEOTIDE SEQUENCE [LARGE SCALE GENOMIC DNA]</scope>
    <source>
        <strain evidence="2 3">AF16</strain>
    </source>
</reference>
<organism evidence="2 3">
    <name type="scientific">Caenorhabditis briggsae</name>
    <dbReference type="NCBI Taxonomy" id="6238"/>
    <lineage>
        <taxon>Eukaryota</taxon>
        <taxon>Metazoa</taxon>
        <taxon>Ecdysozoa</taxon>
        <taxon>Nematoda</taxon>
        <taxon>Chromadorea</taxon>
        <taxon>Rhabditida</taxon>
        <taxon>Rhabditina</taxon>
        <taxon>Rhabditomorpha</taxon>
        <taxon>Rhabditoidea</taxon>
        <taxon>Rhabditidae</taxon>
        <taxon>Peloderinae</taxon>
        <taxon>Caenorhabditis</taxon>
    </lineage>
</organism>
<dbReference type="InParanoid" id="B6IE34"/>
<proteinExistence type="predicted"/>
<accession>B6IE34</accession>
<feature type="compositionally biased region" description="Acidic residues" evidence="1">
    <location>
        <begin position="1"/>
        <end position="18"/>
    </location>
</feature>
<protein>
    <submittedName>
        <fullName evidence="2">Protein CBG26548</fullName>
    </submittedName>
</protein>